<evidence type="ECO:0000256" key="1">
    <source>
        <dbReference type="ARBA" id="ARBA00004571"/>
    </source>
</evidence>
<evidence type="ECO:0000259" key="12">
    <source>
        <dbReference type="Pfam" id="PF07715"/>
    </source>
</evidence>
<dbReference type="RefSeq" id="WP_142981846.1">
    <property type="nucleotide sequence ID" value="NZ_CABGGS010000016.1"/>
</dbReference>
<comment type="similarity">
    <text evidence="8 9">Belongs to the TonB-dependent receptor family.</text>
</comment>
<feature type="chain" id="PRO_5046447626" evidence="10">
    <location>
        <begin position="27"/>
        <end position="691"/>
    </location>
</feature>
<dbReference type="Gene3D" id="2.40.170.20">
    <property type="entry name" value="TonB-dependent receptor, beta-barrel domain"/>
    <property type="match status" value="1"/>
</dbReference>
<gene>
    <name evidence="13" type="primary">pfeA_2</name>
    <name evidence="13" type="ORF">SB6411_05835</name>
</gene>
<feature type="domain" description="TonB-dependent receptor plug" evidence="12">
    <location>
        <begin position="61"/>
        <end position="152"/>
    </location>
</feature>
<name>A0ABY6VCC4_9ENTR</name>
<dbReference type="Gene3D" id="2.170.130.10">
    <property type="entry name" value="TonB-dependent receptor, plug domain"/>
    <property type="match status" value="1"/>
</dbReference>
<feature type="signal peptide" evidence="10">
    <location>
        <begin position="1"/>
        <end position="26"/>
    </location>
</feature>
<evidence type="ECO:0000256" key="10">
    <source>
        <dbReference type="SAM" id="SignalP"/>
    </source>
</evidence>
<keyword evidence="5 9" id="KW-0798">TonB box</keyword>
<evidence type="ECO:0000256" key="6">
    <source>
        <dbReference type="ARBA" id="ARBA00023136"/>
    </source>
</evidence>
<keyword evidence="6 8" id="KW-0472">Membrane</keyword>
<sequence length="691" mass="75892">MKTQRFMRTPLASLVMLALYVNAAAAEEQHDHTMMDDDSVMIVTAPVSSPLEIVTSPKRPRQPVPASDGSDYLKTIPGFSQIRAGGTNGDPVFRGMFGSRLRILTNNGEMLGACPARMDAPSSYISPESFDVLTLIKGPQTVLWGPGNSAGTIHFDREQPHFEKTGIQGNASLLAASNNRWDENADISLGSEEGYLRLMGNKSRSSDYKDGNGDRVPSKWDKWNGDMALGWTPDKDTLIELTAGKGDGESRYAGRSMDGSQFKRESLGARFEKSNIGDVFQKFEANVYYNYADHIMDNYSLRSPGSGMSDMTSGMSGDMSGAGMSDAMDSGSSMDMDMPMAMEVDRRTVGGRMMGTWAWDDIELRSGADTQLNTHRNKMDNVWVKDARFHDYGIFSELTWTATDASKVVSGVRLDRVLVDNFSGTGSSERTDTLPAGFVRFEHNLSEIPLMLYAGIGYTERFPDYWELFSPTYGPDGSTDAFDKVKTEKTTQIDIGAQYAGKQFNSWVSAYIGRVNDFILFRYDPNDAYVSQADNVNATIMGGEAGISYKLTDNWKTDASLAYSWGRNTDDGRPLPQTPPLEARLGLSWESGDWSSTGLVRLVSSQHRVAVNEGNVVGKDFDSSAGFAVVSANAAYRVNKYFKVSAGVDNLLDKDYSEHLNLAGNSSFGYSANTAVNEPGRTFWGKINVTF</sequence>
<evidence type="ECO:0000256" key="9">
    <source>
        <dbReference type="RuleBase" id="RU003357"/>
    </source>
</evidence>
<evidence type="ECO:0000313" key="14">
    <source>
        <dbReference type="Proteomes" id="UP000317652"/>
    </source>
</evidence>
<dbReference type="Proteomes" id="UP000317652">
    <property type="component" value="Unassembled WGS sequence"/>
</dbReference>
<dbReference type="PANTHER" id="PTHR30069:SF49">
    <property type="entry name" value="OUTER MEMBRANE PROTEIN C"/>
    <property type="match status" value="1"/>
</dbReference>
<keyword evidence="13" id="KW-0675">Receptor</keyword>
<dbReference type="EMBL" id="CABGGS010000016">
    <property type="protein sequence ID" value="VUS52204.1"/>
    <property type="molecule type" value="Genomic_DNA"/>
</dbReference>
<dbReference type="PANTHER" id="PTHR30069">
    <property type="entry name" value="TONB-DEPENDENT OUTER MEMBRANE RECEPTOR"/>
    <property type="match status" value="1"/>
</dbReference>
<dbReference type="CDD" id="cd01347">
    <property type="entry name" value="ligand_gated_channel"/>
    <property type="match status" value="1"/>
</dbReference>
<evidence type="ECO:0000256" key="4">
    <source>
        <dbReference type="ARBA" id="ARBA00022692"/>
    </source>
</evidence>
<dbReference type="Pfam" id="PF00593">
    <property type="entry name" value="TonB_dep_Rec_b-barrel"/>
    <property type="match status" value="1"/>
</dbReference>
<evidence type="ECO:0000313" key="13">
    <source>
        <dbReference type="EMBL" id="VUS52204.1"/>
    </source>
</evidence>
<keyword evidence="14" id="KW-1185">Reference proteome</keyword>
<evidence type="ECO:0000256" key="7">
    <source>
        <dbReference type="ARBA" id="ARBA00023237"/>
    </source>
</evidence>
<dbReference type="InterPro" id="IPR037066">
    <property type="entry name" value="Plug_dom_sf"/>
</dbReference>
<feature type="domain" description="TonB-dependent receptor-like beta-barrel" evidence="11">
    <location>
        <begin position="206"/>
        <end position="651"/>
    </location>
</feature>
<evidence type="ECO:0000256" key="3">
    <source>
        <dbReference type="ARBA" id="ARBA00022452"/>
    </source>
</evidence>
<dbReference type="InterPro" id="IPR039426">
    <property type="entry name" value="TonB-dep_rcpt-like"/>
</dbReference>
<evidence type="ECO:0000259" key="11">
    <source>
        <dbReference type="Pfam" id="PF00593"/>
    </source>
</evidence>
<dbReference type="InterPro" id="IPR000531">
    <property type="entry name" value="Beta-barrel_TonB"/>
</dbReference>
<reference evidence="13 14" key="1">
    <citation type="submission" date="2019-07" db="EMBL/GenBank/DDBJ databases">
        <authorList>
            <person name="Brisse S."/>
            <person name="Rodrigues C."/>
            <person name="Thorpe H."/>
        </authorList>
    </citation>
    <scope>NUCLEOTIDE SEQUENCE [LARGE SCALE GENOMIC DNA]</scope>
    <source>
        <strain evidence="13">SB6411</strain>
    </source>
</reference>
<dbReference type="InterPro" id="IPR036942">
    <property type="entry name" value="Beta-barrel_TonB_sf"/>
</dbReference>
<accession>A0ABY6VCC4</accession>
<keyword evidence="3 8" id="KW-1134">Transmembrane beta strand</keyword>
<keyword evidence="10" id="KW-0732">Signal</keyword>
<dbReference type="PROSITE" id="PS52016">
    <property type="entry name" value="TONB_DEPENDENT_REC_3"/>
    <property type="match status" value="1"/>
</dbReference>
<evidence type="ECO:0000256" key="5">
    <source>
        <dbReference type="ARBA" id="ARBA00023077"/>
    </source>
</evidence>
<dbReference type="Pfam" id="PF07715">
    <property type="entry name" value="Plug"/>
    <property type="match status" value="1"/>
</dbReference>
<protein>
    <submittedName>
        <fullName evidence="13">Ferric enterobactin receptor</fullName>
    </submittedName>
</protein>
<comment type="subcellular location">
    <subcellularLocation>
        <location evidence="1 8">Cell outer membrane</location>
        <topology evidence="1 8">Multi-pass membrane protein</topology>
    </subcellularLocation>
</comment>
<evidence type="ECO:0000256" key="8">
    <source>
        <dbReference type="PROSITE-ProRule" id="PRU01360"/>
    </source>
</evidence>
<keyword evidence="2 8" id="KW-0813">Transport</keyword>
<keyword evidence="7 8" id="KW-0998">Cell outer membrane</keyword>
<organism evidence="13 14">
    <name type="scientific">Klebsiella spallanzanii</name>
    <dbReference type="NCBI Taxonomy" id="2587528"/>
    <lineage>
        <taxon>Bacteria</taxon>
        <taxon>Pseudomonadati</taxon>
        <taxon>Pseudomonadota</taxon>
        <taxon>Gammaproteobacteria</taxon>
        <taxon>Enterobacterales</taxon>
        <taxon>Enterobacteriaceae</taxon>
        <taxon>Klebsiella/Raoultella group</taxon>
        <taxon>Klebsiella</taxon>
    </lineage>
</organism>
<comment type="caution">
    <text evidence="13">The sequence shown here is derived from an EMBL/GenBank/DDBJ whole genome shotgun (WGS) entry which is preliminary data.</text>
</comment>
<keyword evidence="4 8" id="KW-0812">Transmembrane</keyword>
<proteinExistence type="inferred from homology"/>
<dbReference type="InterPro" id="IPR012910">
    <property type="entry name" value="Plug_dom"/>
</dbReference>
<dbReference type="SUPFAM" id="SSF56935">
    <property type="entry name" value="Porins"/>
    <property type="match status" value="1"/>
</dbReference>
<evidence type="ECO:0000256" key="2">
    <source>
        <dbReference type="ARBA" id="ARBA00022448"/>
    </source>
</evidence>